<reference evidence="3 4" key="1">
    <citation type="journal article" date="2018" name="Science">
        <title>The opium poppy genome and morphinan production.</title>
        <authorList>
            <person name="Guo L."/>
            <person name="Winzer T."/>
            <person name="Yang X."/>
            <person name="Li Y."/>
            <person name="Ning Z."/>
            <person name="He Z."/>
            <person name="Teodor R."/>
            <person name="Lu Y."/>
            <person name="Bowser T.A."/>
            <person name="Graham I.A."/>
            <person name="Ye K."/>
        </authorList>
    </citation>
    <scope>NUCLEOTIDE SEQUENCE [LARGE SCALE GENOMIC DNA]</scope>
    <source>
        <strain evidence="4">cv. HN1</strain>
        <tissue evidence="3">Leaves</tissue>
    </source>
</reference>
<feature type="compositionally biased region" description="Pro residues" evidence="1">
    <location>
        <begin position="69"/>
        <end position="79"/>
    </location>
</feature>
<dbReference type="PANTHER" id="PTHR33414:SF1">
    <property type="entry name" value="PROTEIN PLASTID MOVEMENT IMPAIRED 1-RELATED 1"/>
    <property type="match status" value="1"/>
</dbReference>
<dbReference type="InterPro" id="IPR039614">
    <property type="entry name" value="PMI1-like"/>
</dbReference>
<dbReference type="PANTHER" id="PTHR33414">
    <property type="entry name" value="PROTEIN PLASTID MOVEMENT IMPAIRED 1-RELATED 1"/>
    <property type="match status" value="1"/>
</dbReference>
<name>A0A4Y7KFH4_PAPSO</name>
<protein>
    <recommendedName>
        <fullName evidence="2">PMI1/PMIR1-2 C-terminal domain-containing protein</fullName>
    </recommendedName>
</protein>
<dbReference type="InterPro" id="IPR048972">
    <property type="entry name" value="PMI1_PMIR1-2_C"/>
</dbReference>
<proteinExistence type="predicted"/>
<dbReference type="OrthoDB" id="640135at2759"/>
<dbReference type="AlphaFoldDB" id="A0A4Y7KFH4"/>
<dbReference type="Proteomes" id="UP000316621">
    <property type="component" value="Chromosome 7"/>
</dbReference>
<feature type="region of interest" description="Disordered" evidence="1">
    <location>
        <begin position="61"/>
        <end position="85"/>
    </location>
</feature>
<gene>
    <name evidence="3" type="ORF">C5167_034275</name>
</gene>
<evidence type="ECO:0000259" key="2">
    <source>
        <dbReference type="Pfam" id="PF21745"/>
    </source>
</evidence>
<accession>A0A4Y7KFH4</accession>
<organism evidence="3 4">
    <name type="scientific">Papaver somniferum</name>
    <name type="common">Opium poppy</name>
    <dbReference type="NCBI Taxonomy" id="3469"/>
    <lineage>
        <taxon>Eukaryota</taxon>
        <taxon>Viridiplantae</taxon>
        <taxon>Streptophyta</taxon>
        <taxon>Embryophyta</taxon>
        <taxon>Tracheophyta</taxon>
        <taxon>Spermatophyta</taxon>
        <taxon>Magnoliopsida</taxon>
        <taxon>Ranunculales</taxon>
        <taxon>Papaveraceae</taxon>
        <taxon>Papaveroideae</taxon>
        <taxon>Papaver</taxon>
    </lineage>
</organism>
<dbReference type="OMA" id="FMETIVF"/>
<keyword evidence="4" id="KW-1185">Reference proteome</keyword>
<feature type="domain" description="PMI1/PMIR1-2 C-terminal" evidence="2">
    <location>
        <begin position="174"/>
        <end position="220"/>
    </location>
</feature>
<evidence type="ECO:0000313" key="4">
    <source>
        <dbReference type="Proteomes" id="UP000316621"/>
    </source>
</evidence>
<dbReference type="Gramene" id="RZC71100">
    <property type="protein sequence ID" value="RZC71100"/>
    <property type="gene ID" value="C5167_034275"/>
</dbReference>
<evidence type="ECO:0000313" key="3">
    <source>
        <dbReference type="EMBL" id="RZC71100.1"/>
    </source>
</evidence>
<sequence>METSNKNKKSSISSPVLVSTNCSGFKSFYITCCHLLCKDSKTYIRPSIKPVSKKASSYISINTSNKKPSSPPPPPPPTEQYPQNHFTDGKEAAYVYWKRVRQLELDLLQINKWIDIEKNLRDYIDSRNEKKNDKLEGDHRSGISNNVLLESKLMRLVSGEYVYVTNKSRPWGRMAMQISAPKIVYKETGSSTAFQVLQQMASMGASRMSCWLLESMPMGEFECENLTEKVSRGFEKNLMESILRSSIKKMEVLALEGLSIMMGAKGKPAKEKTAEMGKECVIIAVLIQMRDPEERYKSFGDVMIGLVEVSVAEESGFYIEGVHVAGIWNGFQGPSEKIRAGKWKSRTKKIISGVSL</sequence>
<evidence type="ECO:0000256" key="1">
    <source>
        <dbReference type="SAM" id="MobiDB-lite"/>
    </source>
</evidence>
<dbReference type="EMBL" id="CM010721">
    <property type="protein sequence ID" value="RZC71100.1"/>
    <property type="molecule type" value="Genomic_DNA"/>
</dbReference>
<dbReference type="Pfam" id="PF21745">
    <property type="entry name" value="PMI1_PMIR1-2_C"/>
    <property type="match status" value="1"/>
</dbReference>